<organism evidence="1">
    <name type="scientific">marine sediment metagenome</name>
    <dbReference type="NCBI Taxonomy" id="412755"/>
    <lineage>
        <taxon>unclassified sequences</taxon>
        <taxon>metagenomes</taxon>
        <taxon>ecological metagenomes</taxon>
    </lineage>
</organism>
<sequence length="40" mass="4394">MLLSLSPSPIPYSKLKLAVFSKIELPLLLPKPIPPIELPV</sequence>
<dbReference type="AlphaFoldDB" id="X0ZFJ2"/>
<gene>
    <name evidence="1" type="ORF">S01H4_18201</name>
</gene>
<accession>X0ZFJ2</accession>
<dbReference type="EMBL" id="BART01008058">
    <property type="protein sequence ID" value="GAG68039.1"/>
    <property type="molecule type" value="Genomic_DNA"/>
</dbReference>
<proteinExistence type="predicted"/>
<name>X0ZFJ2_9ZZZZ</name>
<comment type="caution">
    <text evidence="1">The sequence shown here is derived from an EMBL/GenBank/DDBJ whole genome shotgun (WGS) entry which is preliminary data.</text>
</comment>
<reference evidence="1" key="1">
    <citation type="journal article" date="2014" name="Front. Microbiol.">
        <title>High frequency of phylogenetically diverse reductive dehalogenase-homologous genes in deep subseafloor sedimentary metagenomes.</title>
        <authorList>
            <person name="Kawai M."/>
            <person name="Futagami T."/>
            <person name="Toyoda A."/>
            <person name="Takaki Y."/>
            <person name="Nishi S."/>
            <person name="Hori S."/>
            <person name="Arai W."/>
            <person name="Tsubouchi T."/>
            <person name="Morono Y."/>
            <person name="Uchiyama I."/>
            <person name="Ito T."/>
            <person name="Fujiyama A."/>
            <person name="Inagaki F."/>
            <person name="Takami H."/>
        </authorList>
    </citation>
    <scope>NUCLEOTIDE SEQUENCE</scope>
    <source>
        <strain evidence="1">Expedition CK06-06</strain>
    </source>
</reference>
<protein>
    <submittedName>
        <fullName evidence="1">Uncharacterized protein</fullName>
    </submittedName>
</protein>
<feature type="non-terminal residue" evidence="1">
    <location>
        <position position="40"/>
    </location>
</feature>
<evidence type="ECO:0000313" key="1">
    <source>
        <dbReference type="EMBL" id="GAG68039.1"/>
    </source>
</evidence>